<dbReference type="SUPFAM" id="SSF69593">
    <property type="entry name" value="Glycerol-3-phosphate (1)-acyltransferase"/>
    <property type="match status" value="1"/>
</dbReference>
<dbReference type="RefSeq" id="WP_345470395.1">
    <property type="nucleotide sequence ID" value="NZ_BAABHF010000040.1"/>
</dbReference>
<sequence>MSIRREVKLLRHGRDWRGRSTVPKSAQPHELEHEEREFPTAWARTRTAVRARAGLRRTLLKPVVWSQTTPVVEGTEYLDGVRGPVVFVANHTSHLDTPLILGSLPERFADRVAVGAASDYFFDVRWRATLTAIFFNAFPVERYGSRRLRSLALDLVDEGWSLLLYPEGTRSEDGWMNPFKLGASALCVTKGIPCVPIALRGSYAAMPRGRNWPQPGKPRVTVRYGRPLVPEEGEDVRAFRVRMAKAVSQLAAEEDLGWYGALRAAADDRLEVPGGARSVRPGALAREEPTAERAGESKAGKNGKTGAGAGEQVAHWRRIWSSTEPLGEKRRKVWRD</sequence>
<keyword evidence="1" id="KW-0808">Transferase</keyword>
<dbReference type="PANTHER" id="PTHR10434">
    <property type="entry name" value="1-ACYL-SN-GLYCEROL-3-PHOSPHATE ACYLTRANSFERASE"/>
    <property type="match status" value="1"/>
</dbReference>
<evidence type="ECO:0000256" key="3">
    <source>
        <dbReference type="SAM" id="MobiDB-lite"/>
    </source>
</evidence>
<dbReference type="EMBL" id="BAABHF010000040">
    <property type="protein sequence ID" value="GAA4507212.1"/>
    <property type="molecule type" value="Genomic_DNA"/>
</dbReference>
<keyword evidence="6" id="KW-1185">Reference proteome</keyword>
<evidence type="ECO:0000256" key="2">
    <source>
        <dbReference type="ARBA" id="ARBA00023315"/>
    </source>
</evidence>
<evidence type="ECO:0000313" key="6">
    <source>
        <dbReference type="Proteomes" id="UP001500503"/>
    </source>
</evidence>
<dbReference type="CDD" id="cd07989">
    <property type="entry name" value="LPLAT_AGPAT-like"/>
    <property type="match status" value="1"/>
</dbReference>
<dbReference type="Proteomes" id="UP001500503">
    <property type="component" value="Unassembled WGS sequence"/>
</dbReference>
<evidence type="ECO:0000259" key="4">
    <source>
        <dbReference type="SMART" id="SM00563"/>
    </source>
</evidence>
<dbReference type="PANTHER" id="PTHR10434:SF11">
    <property type="entry name" value="1-ACYL-SN-GLYCEROL-3-PHOSPHATE ACYLTRANSFERASE"/>
    <property type="match status" value="1"/>
</dbReference>
<keyword evidence="2" id="KW-0012">Acyltransferase</keyword>
<gene>
    <name evidence="5" type="ORF">GCM10023191_065310</name>
</gene>
<protein>
    <recommendedName>
        <fullName evidence="4">Phospholipid/glycerol acyltransferase domain-containing protein</fullName>
    </recommendedName>
</protein>
<name>A0ABP8QT99_9ACTN</name>
<organism evidence="5 6">
    <name type="scientific">Actinoallomurus oryzae</name>
    <dbReference type="NCBI Taxonomy" id="502180"/>
    <lineage>
        <taxon>Bacteria</taxon>
        <taxon>Bacillati</taxon>
        <taxon>Actinomycetota</taxon>
        <taxon>Actinomycetes</taxon>
        <taxon>Streptosporangiales</taxon>
        <taxon>Thermomonosporaceae</taxon>
        <taxon>Actinoallomurus</taxon>
    </lineage>
</organism>
<comment type="caution">
    <text evidence="5">The sequence shown here is derived from an EMBL/GenBank/DDBJ whole genome shotgun (WGS) entry which is preliminary data.</text>
</comment>
<dbReference type="Pfam" id="PF01553">
    <property type="entry name" value="Acyltransferase"/>
    <property type="match status" value="1"/>
</dbReference>
<evidence type="ECO:0000313" key="5">
    <source>
        <dbReference type="EMBL" id="GAA4507212.1"/>
    </source>
</evidence>
<feature type="domain" description="Phospholipid/glycerol acyltransferase" evidence="4">
    <location>
        <begin position="85"/>
        <end position="202"/>
    </location>
</feature>
<reference evidence="6" key="1">
    <citation type="journal article" date="2019" name="Int. J. Syst. Evol. Microbiol.">
        <title>The Global Catalogue of Microorganisms (GCM) 10K type strain sequencing project: providing services to taxonomists for standard genome sequencing and annotation.</title>
        <authorList>
            <consortium name="The Broad Institute Genomics Platform"/>
            <consortium name="The Broad Institute Genome Sequencing Center for Infectious Disease"/>
            <person name="Wu L."/>
            <person name="Ma J."/>
        </authorList>
    </citation>
    <scope>NUCLEOTIDE SEQUENCE [LARGE SCALE GENOMIC DNA]</scope>
    <source>
        <strain evidence="6">JCM 17933</strain>
    </source>
</reference>
<dbReference type="SMART" id="SM00563">
    <property type="entry name" value="PlsC"/>
    <property type="match status" value="1"/>
</dbReference>
<dbReference type="InterPro" id="IPR002123">
    <property type="entry name" value="Plipid/glycerol_acylTrfase"/>
</dbReference>
<proteinExistence type="predicted"/>
<feature type="region of interest" description="Disordered" evidence="3">
    <location>
        <begin position="273"/>
        <end position="321"/>
    </location>
</feature>
<accession>A0ABP8QT99</accession>
<evidence type="ECO:0000256" key="1">
    <source>
        <dbReference type="ARBA" id="ARBA00022679"/>
    </source>
</evidence>
<feature type="compositionally biased region" description="Basic and acidic residues" evidence="3">
    <location>
        <begin position="285"/>
        <end position="299"/>
    </location>
</feature>